<proteinExistence type="predicted"/>
<accession>A0A1E4RTX5</accession>
<dbReference type="RefSeq" id="XP_020067762.1">
    <property type="nucleotide sequence ID" value="XM_020213893.1"/>
</dbReference>
<keyword evidence="2" id="KW-1185">Reference proteome</keyword>
<evidence type="ECO:0000313" key="2">
    <source>
        <dbReference type="Proteomes" id="UP000094389"/>
    </source>
</evidence>
<evidence type="ECO:0000313" key="1">
    <source>
        <dbReference type="EMBL" id="ODV70723.1"/>
    </source>
</evidence>
<sequence>MNNTYQTTSVEVVEGFHVDHDFGVAFDPINGCVINPYSSKKISKPTQRALRACLDRCGNNIYHQFKVAAYNCVMISDTIPGLQVEEFSMCCSCKSFCYRNVAGARSHLRGCATLPKRSIPSRGYCFYSGQQLRYIVIQVGTSARSDGFAPGPVETVTYPLSPMPQLRSGDAQQGVEPKHQIEACAHIDESQIIDFVQRCNGFKEENPLICLMDFREQWLHESSLMKLANDIYEYALKYHKDRRHCFVRDSRVSEHSTTTKDSPFWLNEVTDSTQKAYVNVFKQWICNMCGLMSSASVMERLNYNADLSNYLSVLYSAATTGFYDKTEVTLALAKATRIMMVDPGNVELYSDSCGLLLVGLAPKDESDRCNQFVVTDLQKTSLQARRMDAVVNFTKLLISSSFDDDTENETFQHFINTSRQRLPRFETLLHIRYLSKQCVFDN</sequence>
<dbReference type="GeneID" id="30988289"/>
<protein>
    <submittedName>
        <fullName evidence="1">Uncharacterized protein</fullName>
    </submittedName>
</protein>
<dbReference type="AlphaFoldDB" id="A0A1E4RTX5"/>
<gene>
    <name evidence="1" type="ORF">CYBJADRAFT_164972</name>
</gene>
<organism evidence="1 2">
    <name type="scientific">Cyberlindnera jadinii (strain ATCC 18201 / CBS 1600 / BCRC 20928 / JCM 3617 / NBRC 0987 / NRRL Y-1542)</name>
    <name type="common">Torula yeast</name>
    <name type="synonym">Candida utilis</name>
    <dbReference type="NCBI Taxonomy" id="983966"/>
    <lineage>
        <taxon>Eukaryota</taxon>
        <taxon>Fungi</taxon>
        <taxon>Dikarya</taxon>
        <taxon>Ascomycota</taxon>
        <taxon>Saccharomycotina</taxon>
        <taxon>Saccharomycetes</taxon>
        <taxon>Phaffomycetales</taxon>
        <taxon>Phaffomycetaceae</taxon>
        <taxon>Cyberlindnera</taxon>
    </lineage>
</organism>
<dbReference type="Proteomes" id="UP000094389">
    <property type="component" value="Unassembled WGS sequence"/>
</dbReference>
<reference evidence="1 2" key="1">
    <citation type="journal article" date="2016" name="Proc. Natl. Acad. Sci. U.S.A.">
        <title>Comparative genomics of biotechnologically important yeasts.</title>
        <authorList>
            <person name="Riley R."/>
            <person name="Haridas S."/>
            <person name="Wolfe K.H."/>
            <person name="Lopes M.R."/>
            <person name="Hittinger C.T."/>
            <person name="Goeker M."/>
            <person name="Salamov A.A."/>
            <person name="Wisecaver J.H."/>
            <person name="Long T.M."/>
            <person name="Calvey C.H."/>
            <person name="Aerts A.L."/>
            <person name="Barry K.W."/>
            <person name="Choi C."/>
            <person name="Clum A."/>
            <person name="Coughlan A.Y."/>
            <person name="Deshpande S."/>
            <person name="Douglass A.P."/>
            <person name="Hanson S.J."/>
            <person name="Klenk H.-P."/>
            <person name="LaButti K.M."/>
            <person name="Lapidus A."/>
            <person name="Lindquist E.A."/>
            <person name="Lipzen A.M."/>
            <person name="Meier-Kolthoff J.P."/>
            <person name="Ohm R.A."/>
            <person name="Otillar R.P."/>
            <person name="Pangilinan J.L."/>
            <person name="Peng Y."/>
            <person name="Rokas A."/>
            <person name="Rosa C.A."/>
            <person name="Scheuner C."/>
            <person name="Sibirny A.A."/>
            <person name="Slot J.C."/>
            <person name="Stielow J.B."/>
            <person name="Sun H."/>
            <person name="Kurtzman C.P."/>
            <person name="Blackwell M."/>
            <person name="Grigoriev I.V."/>
            <person name="Jeffries T.W."/>
        </authorList>
    </citation>
    <scope>NUCLEOTIDE SEQUENCE [LARGE SCALE GENOMIC DNA]</scope>
    <source>
        <strain evidence="2">ATCC 18201 / CBS 1600 / BCRC 20928 / JCM 3617 / NBRC 0987 / NRRL Y-1542</strain>
    </source>
</reference>
<name>A0A1E4RTX5_CYBJN</name>
<dbReference type="EMBL" id="KV453951">
    <property type="protein sequence ID" value="ODV70723.1"/>
    <property type="molecule type" value="Genomic_DNA"/>
</dbReference>